<name>A0A5N6V2J7_ASPTM</name>
<proteinExistence type="predicted"/>
<protein>
    <submittedName>
        <fullName evidence="2">Uncharacterized protein</fullName>
    </submittedName>
</protein>
<reference evidence="2 3" key="1">
    <citation type="submission" date="2019-04" db="EMBL/GenBank/DDBJ databases">
        <title>Friends and foes A comparative genomics study of 23 Aspergillus species from section Flavi.</title>
        <authorList>
            <consortium name="DOE Joint Genome Institute"/>
            <person name="Kjaerbolling I."/>
            <person name="Vesth T."/>
            <person name="Frisvad J.C."/>
            <person name="Nybo J.L."/>
            <person name="Theobald S."/>
            <person name="Kildgaard S."/>
            <person name="Isbrandt T."/>
            <person name="Kuo A."/>
            <person name="Sato A."/>
            <person name="Lyhne E.K."/>
            <person name="Kogle M.E."/>
            <person name="Wiebenga A."/>
            <person name="Kun R.S."/>
            <person name="Lubbers R.J."/>
            <person name="Makela M.R."/>
            <person name="Barry K."/>
            <person name="Chovatia M."/>
            <person name="Clum A."/>
            <person name="Daum C."/>
            <person name="Haridas S."/>
            <person name="He G."/>
            <person name="LaButti K."/>
            <person name="Lipzen A."/>
            <person name="Mondo S."/>
            <person name="Riley R."/>
            <person name="Salamov A."/>
            <person name="Simmons B.A."/>
            <person name="Magnuson J.K."/>
            <person name="Henrissat B."/>
            <person name="Mortensen U.H."/>
            <person name="Larsen T.O."/>
            <person name="Devries R.P."/>
            <person name="Grigoriev I.V."/>
            <person name="Machida M."/>
            <person name="Baker S.E."/>
            <person name="Andersen M.R."/>
        </authorList>
    </citation>
    <scope>NUCLEOTIDE SEQUENCE [LARGE SCALE GENOMIC DNA]</scope>
    <source>
        <strain evidence="2 3">CBS 117626</strain>
    </source>
</reference>
<dbReference type="OrthoDB" id="4414610at2759"/>
<dbReference type="InterPro" id="IPR009003">
    <property type="entry name" value="Peptidase_S1_PA"/>
</dbReference>
<feature type="region of interest" description="Disordered" evidence="1">
    <location>
        <begin position="18"/>
        <end position="38"/>
    </location>
</feature>
<dbReference type="SUPFAM" id="SSF50494">
    <property type="entry name" value="Trypsin-like serine proteases"/>
    <property type="match status" value="1"/>
</dbReference>
<sequence>MSEISEAIVVTPITLKSSRISSKRKATPSPEQSSPAKSIILSPSDALPSVPVAHLGTSPIFAASKQLFPSGNAVIEYRTPLQLTHAHPEPQSRVADLLPSRHIVLPFNLRHNKHALRGKAWEQLFHLFPDTISVSSDGYFLVFHFGSLPPKPWPITIAGIQPYFTTDLNDDGPIPPIKRASKTVLRISAESNVTKLPPARIDEAFELVIDYFSRSKISITEVQYWDIFFVVVLEREDIDMAEVPSVIGHCRCYYLFEKEMGRPNPNEFPAQRIRDPTGDIVDNSEYDVLRPGVMLSSEMHPISGVELRTTSGVLVEDFRGERYITAASHGFPYGERVFHPSGGGRDIGRLIMELTYTDIAIVKLNENVQFVNETFEATSLGVPPTALVEFIPADETQIGSEVYMNNPFTGYSEGTCGPHSRLRIPSDDPYQESIQWIKARWVYMGQGFIDRPEDGVCGSAVWNENGQVLGFFRYVVRSEQLRDWCFMVASDNIMEKGFKIAA</sequence>
<keyword evidence="3" id="KW-1185">Reference proteome</keyword>
<evidence type="ECO:0000313" key="2">
    <source>
        <dbReference type="EMBL" id="KAE8164281.1"/>
    </source>
</evidence>
<evidence type="ECO:0000313" key="3">
    <source>
        <dbReference type="Proteomes" id="UP000326950"/>
    </source>
</evidence>
<accession>A0A5N6V2J7</accession>
<organism evidence="2 3">
    <name type="scientific">Aspergillus tamarii</name>
    <dbReference type="NCBI Taxonomy" id="41984"/>
    <lineage>
        <taxon>Eukaryota</taxon>
        <taxon>Fungi</taxon>
        <taxon>Dikarya</taxon>
        <taxon>Ascomycota</taxon>
        <taxon>Pezizomycotina</taxon>
        <taxon>Eurotiomycetes</taxon>
        <taxon>Eurotiomycetidae</taxon>
        <taxon>Eurotiales</taxon>
        <taxon>Aspergillaceae</taxon>
        <taxon>Aspergillus</taxon>
        <taxon>Aspergillus subgen. Circumdati</taxon>
    </lineage>
</organism>
<dbReference type="AlphaFoldDB" id="A0A5N6V2J7"/>
<evidence type="ECO:0000256" key="1">
    <source>
        <dbReference type="SAM" id="MobiDB-lite"/>
    </source>
</evidence>
<dbReference type="EMBL" id="ML738609">
    <property type="protein sequence ID" value="KAE8164281.1"/>
    <property type="molecule type" value="Genomic_DNA"/>
</dbReference>
<gene>
    <name evidence="2" type="ORF">BDV40DRAFT_298543</name>
</gene>
<dbReference type="Proteomes" id="UP000326950">
    <property type="component" value="Unassembled WGS sequence"/>
</dbReference>